<accession>A0ACB7ZTW1</accession>
<dbReference type="EMBL" id="MU268449">
    <property type="protein sequence ID" value="KAH7904511.1"/>
    <property type="molecule type" value="Genomic_DNA"/>
</dbReference>
<evidence type="ECO:0000313" key="2">
    <source>
        <dbReference type="Proteomes" id="UP000790377"/>
    </source>
</evidence>
<gene>
    <name evidence="1" type="ORF">BJ138DRAFT_1019057</name>
</gene>
<organism evidence="1 2">
    <name type="scientific">Hygrophoropsis aurantiaca</name>
    <dbReference type="NCBI Taxonomy" id="72124"/>
    <lineage>
        <taxon>Eukaryota</taxon>
        <taxon>Fungi</taxon>
        <taxon>Dikarya</taxon>
        <taxon>Basidiomycota</taxon>
        <taxon>Agaricomycotina</taxon>
        <taxon>Agaricomycetes</taxon>
        <taxon>Agaricomycetidae</taxon>
        <taxon>Boletales</taxon>
        <taxon>Coniophorineae</taxon>
        <taxon>Hygrophoropsidaceae</taxon>
        <taxon>Hygrophoropsis</taxon>
    </lineage>
</organism>
<evidence type="ECO:0000313" key="1">
    <source>
        <dbReference type="EMBL" id="KAH7904511.1"/>
    </source>
</evidence>
<comment type="caution">
    <text evidence="1">The sequence shown here is derived from an EMBL/GenBank/DDBJ whole genome shotgun (WGS) entry which is preliminary data.</text>
</comment>
<sequence>MTRPNQHKPCPPEDDIKDSANFFFQMGLNDKEIVKQLQDHFDTGKYGLSVVSFRRMRRRWNWPRTRQQQHTLASIEESVRRIRKRFPQRGANTIRQDLRVQFGMHVPRPLISRLLKIVEPDAVVARCHRRFKRKRFWSAGVNDVWAQDQHDKWGRFGLWLHISLDPYTGYINWLKVWWTNKNPCLIAYYYLEACRKLGAVPLIMQSDPGSENFSVANAHTTIRHRLDPSLSDTLQHRWMRKHQNIKPEIQWSILRRNFAPGFEDILDEGVNSGLYDVNDTLENYVFRWLAIPWIQAELDEYAYHRNHNPPRADKNKILPHGIPAMIRSKPTQFQSLDFKVVVPPALFDEMEAKYAPPDHPVFELVPQTFRQRAEELYQVIGSPQVSSDTFWDVYQHLLAQFCSHIEDNTAMNTFLHSQHVDDANDDDEVALLSDLKEL</sequence>
<protein>
    <submittedName>
        <fullName evidence="1">Uncharacterized protein</fullName>
    </submittedName>
</protein>
<dbReference type="Proteomes" id="UP000790377">
    <property type="component" value="Unassembled WGS sequence"/>
</dbReference>
<reference evidence="1" key="1">
    <citation type="journal article" date="2021" name="New Phytol.">
        <title>Evolutionary innovations through gain and loss of genes in the ectomycorrhizal Boletales.</title>
        <authorList>
            <person name="Wu G."/>
            <person name="Miyauchi S."/>
            <person name="Morin E."/>
            <person name="Kuo A."/>
            <person name="Drula E."/>
            <person name="Varga T."/>
            <person name="Kohler A."/>
            <person name="Feng B."/>
            <person name="Cao Y."/>
            <person name="Lipzen A."/>
            <person name="Daum C."/>
            <person name="Hundley H."/>
            <person name="Pangilinan J."/>
            <person name="Johnson J."/>
            <person name="Barry K."/>
            <person name="LaButti K."/>
            <person name="Ng V."/>
            <person name="Ahrendt S."/>
            <person name="Min B."/>
            <person name="Choi I.G."/>
            <person name="Park H."/>
            <person name="Plett J.M."/>
            <person name="Magnuson J."/>
            <person name="Spatafora J.W."/>
            <person name="Nagy L.G."/>
            <person name="Henrissat B."/>
            <person name="Grigoriev I.V."/>
            <person name="Yang Z.L."/>
            <person name="Xu J."/>
            <person name="Martin F.M."/>
        </authorList>
    </citation>
    <scope>NUCLEOTIDE SEQUENCE</scope>
    <source>
        <strain evidence="1">ATCC 28755</strain>
    </source>
</reference>
<proteinExistence type="predicted"/>
<keyword evidence="2" id="KW-1185">Reference proteome</keyword>
<name>A0ACB7ZTW1_9AGAM</name>